<dbReference type="SUPFAM" id="SSF143422">
    <property type="entry name" value="Transposase IS200-like"/>
    <property type="match status" value="1"/>
</dbReference>
<dbReference type="RefSeq" id="WP_097645766.1">
    <property type="nucleotide sequence ID" value="NZ_NQWI01000150.1"/>
</dbReference>
<dbReference type="AlphaFoldDB" id="A0A2A6REJ3"/>
<dbReference type="InterPro" id="IPR002686">
    <property type="entry name" value="Transposase_17"/>
</dbReference>
<gene>
    <name evidence="2" type="ORF">CJ255_19520</name>
</gene>
<evidence type="ECO:0000259" key="1">
    <source>
        <dbReference type="SMART" id="SM01321"/>
    </source>
</evidence>
<accession>A0A2A6REJ3</accession>
<evidence type="ECO:0000313" key="2">
    <source>
        <dbReference type="EMBL" id="PDW01181.1"/>
    </source>
</evidence>
<dbReference type="Proteomes" id="UP000220527">
    <property type="component" value="Unassembled WGS sequence"/>
</dbReference>
<dbReference type="PANTHER" id="PTHR36966:SF1">
    <property type="entry name" value="REP-ASSOCIATED TYROSINE TRANSPOSASE"/>
    <property type="match status" value="1"/>
</dbReference>
<dbReference type="InterPro" id="IPR052715">
    <property type="entry name" value="RAYT_transposase"/>
</dbReference>
<dbReference type="PANTHER" id="PTHR36966">
    <property type="entry name" value="REP-ASSOCIATED TYROSINE TRANSPOSASE"/>
    <property type="match status" value="1"/>
</dbReference>
<evidence type="ECO:0000313" key="3">
    <source>
        <dbReference type="Proteomes" id="UP000220527"/>
    </source>
</evidence>
<name>A0A2A6REJ3_9CHLR</name>
<organism evidence="2 3">
    <name type="scientific">Candidatus Viridilinea mediisalina</name>
    <dbReference type="NCBI Taxonomy" id="2024553"/>
    <lineage>
        <taxon>Bacteria</taxon>
        <taxon>Bacillati</taxon>
        <taxon>Chloroflexota</taxon>
        <taxon>Chloroflexia</taxon>
        <taxon>Chloroflexales</taxon>
        <taxon>Chloroflexineae</taxon>
        <taxon>Oscillochloridaceae</taxon>
        <taxon>Candidatus Viridilinea</taxon>
    </lineage>
</organism>
<dbReference type="SMART" id="SM01321">
    <property type="entry name" value="Y1_Tnp"/>
    <property type="match status" value="1"/>
</dbReference>
<dbReference type="GO" id="GO:0006313">
    <property type="term" value="P:DNA transposition"/>
    <property type="evidence" value="ECO:0007669"/>
    <property type="project" value="InterPro"/>
</dbReference>
<dbReference type="GO" id="GO:0043565">
    <property type="term" value="F:sequence-specific DNA binding"/>
    <property type="evidence" value="ECO:0007669"/>
    <property type="project" value="TreeGrafter"/>
</dbReference>
<dbReference type="OrthoDB" id="9794403at2"/>
<dbReference type="GO" id="GO:0004803">
    <property type="term" value="F:transposase activity"/>
    <property type="evidence" value="ECO:0007669"/>
    <property type="project" value="InterPro"/>
</dbReference>
<protein>
    <recommendedName>
        <fullName evidence="1">Transposase IS200-like domain-containing protein</fullName>
    </recommendedName>
</protein>
<proteinExistence type="predicted"/>
<keyword evidence="3" id="KW-1185">Reference proteome</keyword>
<sequence>MPYDPERHHRRSLRLRGYDYRQSGCYFVTICTYQRQPLFAKPSARAIAEQQWLRLTDAGRRGRSAVRVGLDAWVVMPDHVHGIIVLTPSVDRFDPPDGATGESTDDQDEMVRTFGLPVAPGSLGAIVRSYKAAVARRLQGIIGEQRKVWQRNYHDRVVRDEPELVAIRHYIEQHK</sequence>
<dbReference type="InterPro" id="IPR036515">
    <property type="entry name" value="Transposase_17_sf"/>
</dbReference>
<reference evidence="3" key="1">
    <citation type="submission" date="2017-08" db="EMBL/GenBank/DDBJ databases">
        <authorList>
            <person name="Grouzdev D.S."/>
            <person name="Gaisin V.A."/>
            <person name="Rysina M.S."/>
            <person name="Gorlenko V.M."/>
        </authorList>
    </citation>
    <scope>NUCLEOTIDE SEQUENCE [LARGE SCALE GENOMIC DNA]</scope>
    <source>
        <strain evidence="3">Kir15-3F</strain>
    </source>
</reference>
<feature type="domain" description="Transposase IS200-like" evidence="1">
    <location>
        <begin position="21"/>
        <end position="174"/>
    </location>
</feature>
<dbReference type="EMBL" id="NQWI01000150">
    <property type="protein sequence ID" value="PDW01181.1"/>
    <property type="molecule type" value="Genomic_DNA"/>
</dbReference>
<dbReference type="Gene3D" id="3.30.70.1290">
    <property type="entry name" value="Transposase IS200-like"/>
    <property type="match status" value="1"/>
</dbReference>
<comment type="caution">
    <text evidence="2">The sequence shown here is derived from an EMBL/GenBank/DDBJ whole genome shotgun (WGS) entry which is preliminary data.</text>
</comment>